<feature type="transmembrane region" description="Helical" evidence="5">
    <location>
        <begin position="316"/>
        <end position="335"/>
    </location>
</feature>
<reference evidence="6" key="1">
    <citation type="submission" date="2014-09" db="EMBL/GenBank/DDBJ databases">
        <title>Genome sequence of the luminous mushroom Mycena chlorophos for searching fungal bioluminescence genes.</title>
        <authorList>
            <person name="Tanaka Y."/>
            <person name="Kasuga D."/>
            <person name="Oba Y."/>
            <person name="Hase S."/>
            <person name="Sato K."/>
            <person name="Oba Y."/>
            <person name="Sakakibara Y."/>
        </authorList>
    </citation>
    <scope>NUCLEOTIDE SEQUENCE</scope>
</reference>
<dbReference type="InterPro" id="IPR004254">
    <property type="entry name" value="AdipoR/HlyIII-related"/>
</dbReference>
<evidence type="ECO:0000313" key="6">
    <source>
        <dbReference type="EMBL" id="GAT60611.1"/>
    </source>
</evidence>
<evidence type="ECO:0008006" key="8">
    <source>
        <dbReference type="Google" id="ProtNLM"/>
    </source>
</evidence>
<gene>
    <name evidence="6" type="ORF">MCHLO_16736</name>
</gene>
<evidence type="ECO:0000313" key="7">
    <source>
        <dbReference type="Proteomes" id="UP000815677"/>
    </source>
</evidence>
<feature type="transmembrane region" description="Helical" evidence="5">
    <location>
        <begin position="471"/>
        <end position="493"/>
    </location>
</feature>
<evidence type="ECO:0000256" key="3">
    <source>
        <dbReference type="ARBA" id="ARBA00022989"/>
    </source>
</evidence>
<feature type="transmembrane region" description="Helical" evidence="5">
    <location>
        <begin position="499"/>
        <end position="520"/>
    </location>
</feature>
<sequence>MRPWPLSHSLQALDLPTGSPTEALHSLRVLVLSCLGDLEHRLLAAERAGAKKALDALHTIRDEVRAHWHLRDIKAIVARIDLSTSLSYVPILSARLRGLHGHLTEAEVAFVFEFAQDGHAFDLPVLADVLESFQEDVDAFLGHPLSSTFSKLAPSDEDREVVRALEISQDGRRLLELDDLPQRWHNNPFILGGYRFIPLSNWPLLVLSMFQLHNDTLNILTHLIPTALWIAAFAGIWVVPGQYPLVDQIIATLSTLLSPLTWVLPQFVTHDILRYTPFSTFTAASNTSAPIPWTLLSADYPPVLESPYAKPDGNEIYFSLFALGCLCGSIIWHTMAGCAHYKTMETCARIDYVGIGWLSAGSVSSVAHQGFMCAEITLESTKLGHKLLHPSETLFNFAVPLLGSQDTFSAALSSATLGLSWLISTASDAIEGFLSYHPWGAACMILCFCCGVSAHYLAFCDWFNGPDYRMYRLLFFLGISLSGFAPLLGVAALQGWSSMFNFVAPVIPSLVFYLLGMSIYGSRFPECFLGTDKTKRWRVTKWLVDDIGFGSHAIWHVVIYCAMRAHRDGLREMGRVAALGGCAARTPIGWPIRIAGEDATRRVVVACLFIATSEYYFLEFKEEKRA</sequence>
<evidence type="ECO:0000256" key="1">
    <source>
        <dbReference type="ARBA" id="ARBA00004141"/>
    </source>
</evidence>
<dbReference type="PANTHER" id="PTHR20855">
    <property type="entry name" value="ADIPOR/PROGESTIN RECEPTOR-RELATED"/>
    <property type="match status" value="1"/>
</dbReference>
<accession>A0ABQ0MEI6</accession>
<keyword evidence="7" id="KW-1185">Reference proteome</keyword>
<feature type="transmembrane region" description="Helical" evidence="5">
    <location>
        <begin position="219"/>
        <end position="239"/>
    </location>
</feature>
<keyword evidence="3 5" id="KW-1133">Transmembrane helix</keyword>
<name>A0ABQ0MEI6_MYCCL</name>
<proteinExistence type="predicted"/>
<protein>
    <recommendedName>
        <fullName evidence="8">HlyIII-domain-containing protein</fullName>
    </recommendedName>
</protein>
<dbReference type="PANTHER" id="PTHR20855:SF97">
    <property type="entry name" value="ADIPOR-LIKE RECEPTOR IZH3-RELATED"/>
    <property type="match status" value="1"/>
</dbReference>
<dbReference type="Proteomes" id="UP000815677">
    <property type="component" value="Unassembled WGS sequence"/>
</dbReference>
<organism evidence="6 7">
    <name type="scientific">Mycena chlorophos</name>
    <name type="common">Agaric fungus</name>
    <name type="synonym">Agaricus chlorophos</name>
    <dbReference type="NCBI Taxonomy" id="658473"/>
    <lineage>
        <taxon>Eukaryota</taxon>
        <taxon>Fungi</taxon>
        <taxon>Dikarya</taxon>
        <taxon>Basidiomycota</taxon>
        <taxon>Agaricomycotina</taxon>
        <taxon>Agaricomycetes</taxon>
        <taxon>Agaricomycetidae</taxon>
        <taxon>Agaricales</taxon>
        <taxon>Marasmiineae</taxon>
        <taxon>Mycenaceae</taxon>
        <taxon>Mycena</taxon>
    </lineage>
</organism>
<dbReference type="EMBL" id="DF849959">
    <property type="protein sequence ID" value="GAT60611.1"/>
    <property type="molecule type" value="Genomic_DNA"/>
</dbReference>
<comment type="subcellular location">
    <subcellularLocation>
        <location evidence="1">Membrane</location>
        <topology evidence="1">Multi-pass membrane protein</topology>
    </subcellularLocation>
</comment>
<keyword evidence="4 5" id="KW-0472">Membrane</keyword>
<feature type="transmembrane region" description="Helical" evidence="5">
    <location>
        <begin position="439"/>
        <end position="459"/>
    </location>
</feature>
<keyword evidence="2 5" id="KW-0812">Transmembrane</keyword>
<evidence type="ECO:0000256" key="4">
    <source>
        <dbReference type="ARBA" id="ARBA00023136"/>
    </source>
</evidence>
<dbReference type="Pfam" id="PF03006">
    <property type="entry name" value="HlyIII"/>
    <property type="match status" value="1"/>
</dbReference>
<evidence type="ECO:0000256" key="5">
    <source>
        <dbReference type="SAM" id="Phobius"/>
    </source>
</evidence>
<evidence type="ECO:0000256" key="2">
    <source>
        <dbReference type="ARBA" id="ARBA00022692"/>
    </source>
</evidence>